<feature type="compositionally biased region" description="Polar residues" evidence="1">
    <location>
        <begin position="363"/>
        <end position="373"/>
    </location>
</feature>
<dbReference type="InterPro" id="IPR000008">
    <property type="entry name" value="C2_dom"/>
</dbReference>
<protein>
    <recommendedName>
        <fullName evidence="2">C2 domain-containing protein</fullName>
    </recommendedName>
</protein>
<feature type="compositionally biased region" description="Low complexity" evidence="1">
    <location>
        <begin position="110"/>
        <end position="122"/>
    </location>
</feature>
<feature type="region of interest" description="Disordered" evidence="1">
    <location>
        <begin position="173"/>
        <end position="229"/>
    </location>
</feature>
<proteinExistence type="predicted"/>
<keyword evidence="4" id="KW-1185">Reference proteome</keyword>
<dbReference type="InterPro" id="IPR035892">
    <property type="entry name" value="C2_domain_sf"/>
</dbReference>
<feature type="domain" description="C2" evidence="2">
    <location>
        <begin position="240"/>
        <end position="373"/>
    </location>
</feature>
<gene>
    <name evidence="3" type="ORF">TSOC_012445</name>
</gene>
<evidence type="ECO:0000313" key="4">
    <source>
        <dbReference type="Proteomes" id="UP000236333"/>
    </source>
</evidence>
<dbReference type="CDD" id="cd00030">
    <property type="entry name" value="C2"/>
    <property type="match status" value="1"/>
</dbReference>
<sequence length="412" mass="41295">MLCFILNRQQATQVRDVAGRSGSGGGTGGSAAPIAPGSVLGGVSVHVAAAKDGTTLFWAAREGGAPVAVRWRRVPSDGPWRVTLPLESPTFGLPPPSPLGFAGAGGQDPGASGRAGSQASGGAVLGQAPGPMAAQPRPGGEAASAQSGPATAGGAAAGAASPGLWAEVSRGAASSPAPLAGSDRPLAHSAAGGAKGAQPGAASPAARASASGRGSGEEGGGGPRGGGGPSITLLLSADAWAYKDATPPGGLQDGPRRRSLVLQVLEARHLASRDWAGTCDPYCAIAYDGRTYRSRTIYNAHWPVWHQTFVLRDNPSLLARHASLLPPSSGTLPYSRQAAYSSAAKQPGGSSVMARQPSRVSELNQAGTATASHSSRRLASKSTWAGGRRAAPSRCKVRPTLQRGPLVDMPYL</sequence>
<feature type="region of interest" description="Disordered" evidence="1">
    <location>
        <begin position="363"/>
        <end position="394"/>
    </location>
</feature>
<feature type="region of interest" description="Disordered" evidence="1">
    <location>
        <begin position="86"/>
        <end position="158"/>
    </location>
</feature>
<accession>A0A2J7ZN08</accession>
<dbReference type="Pfam" id="PF00168">
    <property type="entry name" value="C2"/>
    <property type="match status" value="1"/>
</dbReference>
<feature type="compositionally biased region" description="Low complexity" evidence="1">
    <location>
        <begin position="189"/>
        <end position="212"/>
    </location>
</feature>
<dbReference type="SUPFAM" id="SSF49562">
    <property type="entry name" value="C2 domain (Calcium/lipid-binding domain, CaLB)"/>
    <property type="match status" value="1"/>
</dbReference>
<feature type="compositionally biased region" description="Gly residues" evidence="1">
    <location>
        <begin position="213"/>
        <end position="229"/>
    </location>
</feature>
<dbReference type="Gene3D" id="2.60.40.150">
    <property type="entry name" value="C2 domain"/>
    <property type="match status" value="1"/>
</dbReference>
<organism evidence="3 4">
    <name type="scientific">Tetrabaena socialis</name>
    <dbReference type="NCBI Taxonomy" id="47790"/>
    <lineage>
        <taxon>Eukaryota</taxon>
        <taxon>Viridiplantae</taxon>
        <taxon>Chlorophyta</taxon>
        <taxon>core chlorophytes</taxon>
        <taxon>Chlorophyceae</taxon>
        <taxon>CS clade</taxon>
        <taxon>Chlamydomonadales</taxon>
        <taxon>Tetrabaenaceae</taxon>
        <taxon>Tetrabaena</taxon>
    </lineage>
</organism>
<dbReference type="EMBL" id="PGGS01000828">
    <property type="protein sequence ID" value="PNH01649.1"/>
    <property type="molecule type" value="Genomic_DNA"/>
</dbReference>
<dbReference type="Proteomes" id="UP000236333">
    <property type="component" value="Unassembled WGS sequence"/>
</dbReference>
<dbReference type="OrthoDB" id="270970at2759"/>
<feature type="non-terminal residue" evidence="3">
    <location>
        <position position="412"/>
    </location>
</feature>
<dbReference type="PANTHER" id="PTHR47264:SF3">
    <property type="entry name" value="SYNAPTOTAGMIN-5 ISOFORM X1"/>
    <property type="match status" value="1"/>
</dbReference>
<feature type="compositionally biased region" description="Low complexity" evidence="1">
    <location>
        <begin position="173"/>
        <end position="182"/>
    </location>
</feature>
<reference evidence="3 4" key="1">
    <citation type="journal article" date="2017" name="Mol. Biol. Evol.">
        <title>The 4-celled Tetrabaena socialis nuclear genome reveals the essential components for genetic control of cell number at the origin of multicellularity in the volvocine lineage.</title>
        <authorList>
            <person name="Featherston J."/>
            <person name="Arakaki Y."/>
            <person name="Hanschen E.R."/>
            <person name="Ferris P.J."/>
            <person name="Michod R.E."/>
            <person name="Olson B.J.S.C."/>
            <person name="Nozaki H."/>
            <person name="Durand P.M."/>
        </authorList>
    </citation>
    <scope>NUCLEOTIDE SEQUENCE [LARGE SCALE GENOMIC DNA]</scope>
    <source>
        <strain evidence="3 4">NIES-571</strain>
    </source>
</reference>
<feature type="compositionally biased region" description="Low complexity" evidence="1">
    <location>
        <begin position="142"/>
        <end position="158"/>
    </location>
</feature>
<evidence type="ECO:0000259" key="2">
    <source>
        <dbReference type="PROSITE" id="PS50004"/>
    </source>
</evidence>
<evidence type="ECO:0000313" key="3">
    <source>
        <dbReference type="EMBL" id="PNH01649.1"/>
    </source>
</evidence>
<comment type="caution">
    <text evidence="3">The sequence shown here is derived from an EMBL/GenBank/DDBJ whole genome shotgun (WGS) entry which is preliminary data.</text>
</comment>
<dbReference type="PANTHER" id="PTHR47264">
    <property type="entry name" value="OS01G0128800 PROTEIN"/>
    <property type="match status" value="1"/>
</dbReference>
<dbReference type="PROSITE" id="PS50004">
    <property type="entry name" value="C2"/>
    <property type="match status" value="1"/>
</dbReference>
<name>A0A2J7ZN08_9CHLO</name>
<dbReference type="AlphaFoldDB" id="A0A2J7ZN08"/>
<evidence type="ECO:0000256" key="1">
    <source>
        <dbReference type="SAM" id="MobiDB-lite"/>
    </source>
</evidence>